<gene>
    <name evidence="8" type="ORF">UW92_C0008G0002</name>
</gene>
<dbReference type="PANTHER" id="PTHR32060:SF30">
    <property type="entry name" value="CARBOXY-TERMINAL PROCESSING PROTEASE CTPA"/>
    <property type="match status" value="1"/>
</dbReference>
<evidence type="ECO:0000256" key="4">
    <source>
        <dbReference type="ARBA" id="ARBA00022825"/>
    </source>
</evidence>
<dbReference type="GO" id="GO:0008236">
    <property type="term" value="F:serine-type peptidase activity"/>
    <property type="evidence" value="ECO:0007669"/>
    <property type="project" value="UniProtKB-KW"/>
</dbReference>
<reference evidence="8 9" key="1">
    <citation type="journal article" date="2015" name="Nature">
        <title>rRNA introns, odd ribosomes, and small enigmatic genomes across a large radiation of phyla.</title>
        <authorList>
            <person name="Brown C.T."/>
            <person name="Hug L.A."/>
            <person name="Thomas B.C."/>
            <person name="Sharon I."/>
            <person name="Castelle C.J."/>
            <person name="Singh A."/>
            <person name="Wilkins M.J."/>
            <person name="Williams K.H."/>
            <person name="Banfield J.F."/>
        </authorList>
    </citation>
    <scope>NUCLEOTIDE SEQUENCE [LARGE SCALE GENOMIC DNA]</scope>
</reference>
<dbReference type="PROSITE" id="PS50106">
    <property type="entry name" value="PDZ"/>
    <property type="match status" value="1"/>
</dbReference>
<dbReference type="NCBIfam" id="TIGR00225">
    <property type="entry name" value="prc"/>
    <property type="match status" value="1"/>
</dbReference>
<dbReference type="InterPro" id="IPR005151">
    <property type="entry name" value="Tail-specific_protease"/>
</dbReference>
<dbReference type="InterPro" id="IPR029045">
    <property type="entry name" value="ClpP/crotonase-like_dom_sf"/>
</dbReference>
<keyword evidence="2 5" id="KW-0645">Protease</keyword>
<dbReference type="InterPro" id="IPR036034">
    <property type="entry name" value="PDZ_sf"/>
</dbReference>
<dbReference type="Proteomes" id="UP000033966">
    <property type="component" value="Unassembled WGS sequence"/>
</dbReference>
<feature type="chain" id="PRO_5002538259" evidence="6">
    <location>
        <begin position="24"/>
        <end position="350"/>
    </location>
</feature>
<dbReference type="PANTHER" id="PTHR32060">
    <property type="entry name" value="TAIL-SPECIFIC PROTEASE"/>
    <property type="match status" value="1"/>
</dbReference>
<name>A0A0G1L763_9BACT</name>
<dbReference type="InterPro" id="IPR041489">
    <property type="entry name" value="PDZ_6"/>
</dbReference>
<dbReference type="GO" id="GO:0030288">
    <property type="term" value="C:outer membrane-bounded periplasmic space"/>
    <property type="evidence" value="ECO:0007669"/>
    <property type="project" value="TreeGrafter"/>
</dbReference>
<dbReference type="GO" id="GO:0006508">
    <property type="term" value="P:proteolysis"/>
    <property type="evidence" value="ECO:0007669"/>
    <property type="project" value="UniProtKB-KW"/>
</dbReference>
<dbReference type="Pfam" id="PF17820">
    <property type="entry name" value="PDZ_6"/>
    <property type="match status" value="1"/>
</dbReference>
<dbReference type="Pfam" id="PF03572">
    <property type="entry name" value="Peptidase_S41"/>
    <property type="match status" value="1"/>
</dbReference>
<dbReference type="Gene3D" id="3.90.226.10">
    <property type="entry name" value="2-enoyl-CoA Hydratase, Chain A, domain 1"/>
    <property type="match status" value="1"/>
</dbReference>
<keyword evidence="6" id="KW-0732">Signal</keyword>
<dbReference type="Gene3D" id="2.30.42.10">
    <property type="match status" value="1"/>
</dbReference>
<accession>A0A0G1L763</accession>
<dbReference type="SMART" id="SM00228">
    <property type="entry name" value="PDZ"/>
    <property type="match status" value="1"/>
</dbReference>
<keyword evidence="3 5" id="KW-0378">Hydrolase</keyword>
<feature type="domain" description="PDZ" evidence="7">
    <location>
        <begin position="113"/>
        <end position="169"/>
    </location>
</feature>
<evidence type="ECO:0000313" key="8">
    <source>
        <dbReference type="EMBL" id="KKT91831.1"/>
    </source>
</evidence>
<dbReference type="InterPro" id="IPR055210">
    <property type="entry name" value="CtpA/B_N"/>
</dbReference>
<evidence type="ECO:0000256" key="6">
    <source>
        <dbReference type="SAM" id="SignalP"/>
    </source>
</evidence>
<evidence type="ECO:0000259" key="7">
    <source>
        <dbReference type="PROSITE" id="PS50106"/>
    </source>
</evidence>
<evidence type="ECO:0000256" key="2">
    <source>
        <dbReference type="ARBA" id="ARBA00022670"/>
    </source>
</evidence>
<dbReference type="InterPro" id="IPR001478">
    <property type="entry name" value="PDZ"/>
</dbReference>
<dbReference type="SUPFAM" id="SSF52096">
    <property type="entry name" value="ClpP/crotonase"/>
    <property type="match status" value="1"/>
</dbReference>
<sequence>MEKTKKIVLVVVAFLLVAGGAFYAGVKTNVNAFASEPAVSVEATSTLNADMSLFWSAVNIIKTRYYDAKNIKDDDLLYGAISGMMASLDDPYSVFFAPSDAKKFHDDLNGSFGGIGAEIGLRNGMLTVISPIKESPAEKAGIKAGDNILKVDDTETNGMALEEAVKIIRGEPNTEVSLLILREGWTDAKVIKVTRKIIEVPTLDWEMKDGNIAYFNLYSFNANAPQLFYEKAVQSLLHGTKGIVLDLRNDPGGFLDVATNIAGWFVPRGNVIVQEKLSGGQINNFVATGNQALAHIPVVVLINGGSASASEILAGALRDVRGAKLISRLLSRTKTLKTGKIPNSTRQSKF</sequence>
<organism evidence="8 9">
    <name type="scientific">Candidatus Jorgensenbacteria bacterium GW2011_GWA2_45_13</name>
    <dbReference type="NCBI Taxonomy" id="1618662"/>
    <lineage>
        <taxon>Bacteria</taxon>
        <taxon>Candidatus Joergenseniibacteriota</taxon>
    </lineage>
</organism>
<dbReference type="CDD" id="cd06782">
    <property type="entry name" value="cpPDZ_CPP-like"/>
    <property type="match status" value="1"/>
</dbReference>
<evidence type="ECO:0000313" key="9">
    <source>
        <dbReference type="Proteomes" id="UP000033966"/>
    </source>
</evidence>
<feature type="signal peptide" evidence="6">
    <location>
        <begin position="1"/>
        <end position="23"/>
    </location>
</feature>
<dbReference type="Gene3D" id="3.30.750.44">
    <property type="match status" value="1"/>
</dbReference>
<dbReference type="GO" id="GO:0007165">
    <property type="term" value="P:signal transduction"/>
    <property type="evidence" value="ECO:0007669"/>
    <property type="project" value="TreeGrafter"/>
</dbReference>
<dbReference type="EMBL" id="LCKF01000008">
    <property type="protein sequence ID" value="KKT91831.1"/>
    <property type="molecule type" value="Genomic_DNA"/>
</dbReference>
<protein>
    <submittedName>
        <fullName evidence="8">Carboxyl-terminal protease</fullName>
    </submittedName>
</protein>
<evidence type="ECO:0000256" key="1">
    <source>
        <dbReference type="ARBA" id="ARBA00009179"/>
    </source>
</evidence>
<dbReference type="AlphaFoldDB" id="A0A0G1L763"/>
<dbReference type="SUPFAM" id="SSF50156">
    <property type="entry name" value="PDZ domain-like"/>
    <property type="match status" value="1"/>
</dbReference>
<comment type="caution">
    <text evidence="8">The sequence shown here is derived from an EMBL/GenBank/DDBJ whole genome shotgun (WGS) entry which is preliminary data.</text>
</comment>
<dbReference type="GO" id="GO:0004175">
    <property type="term" value="F:endopeptidase activity"/>
    <property type="evidence" value="ECO:0007669"/>
    <property type="project" value="TreeGrafter"/>
</dbReference>
<evidence type="ECO:0000256" key="5">
    <source>
        <dbReference type="RuleBase" id="RU004404"/>
    </source>
</evidence>
<dbReference type="Pfam" id="PF22694">
    <property type="entry name" value="CtpB_N-like"/>
    <property type="match status" value="1"/>
</dbReference>
<dbReference type="FunFam" id="2.30.42.10:FF:000063">
    <property type="entry name" value="Peptidase, S41 family"/>
    <property type="match status" value="1"/>
</dbReference>
<proteinExistence type="inferred from homology"/>
<comment type="similarity">
    <text evidence="1 5">Belongs to the peptidase S41A family.</text>
</comment>
<dbReference type="InterPro" id="IPR004447">
    <property type="entry name" value="Peptidase_S41A"/>
</dbReference>
<evidence type="ECO:0000256" key="3">
    <source>
        <dbReference type="ARBA" id="ARBA00022801"/>
    </source>
</evidence>
<keyword evidence="4 5" id="KW-0720">Serine protease</keyword>
<dbReference type="SMART" id="SM00245">
    <property type="entry name" value="TSPc"/>
    <property type="match status" value="1"/>
</dbReference>